<dbReference type="PANTHER" id="PTHR30023">
    <property type="entry name" value="D-ALANYL-D-ALANINE CARBOXYPEPTIDASE"/>
    <property type="match status" value="1"/>
</dbReference>
<keyword evidence="2" id="KW-0378">Hydrolase</keyword>
<name>A0A6J7GJX9_9ZZZZ</name>
<organism evidence="3">
    <name type="scientific">freshwater metagenome</name>
    <dbReference type="NCBI Taxonomy" id="449393"/>
    <lineage>
        <taxon>unclassified sequences</taxon>
        <taxon>metagenomes</taxon>
        <taxon>ecological metagenomes</taxon>
    </lineage>
</organism>
<dbReference type="InterPro" id="IPR012338">
    <property type="entry name" value="Beta-lactam/transpept-like"/>
</dbReference>
<dbReference type="Pfam" id="PF02113">
    <property type="entry name" value="Peptidase_S13"/>
    <property type="match status" value="1"/>
</dbReference>
<reference evidence="3" key="1">
    <citation type="submission" date="2020-05" db="EMBL/GenBank/DDBJ databases">
        <authorList>
            <person name="Chiriac C."/>
            <person name="Salcher M."/>
            <person name="Ghai R."/>
            <person name="Kavagutti S V."/>
        </authorList>
    </citation>
    <scope>NUCLEOTIDE SEQUENCE</scope>
</reference>
<dbReference type="Gene3D" id="3.40.710.10">
    <property type="entry name" value="DD-peptidase/beta-lactamase superfamily"/>
    <property type="match status" value="1"/>
</dbReference>
<protein>
    <submittedName>
        <fullName evidence="3">Unannotated protein</fullName>
    </submittedName>
</protein>
<dbReference type="GO" id="GO:0000270">
    <property type="term" value="P:peptidoglycan metabolic process"/>
    <property type="evidence" value="ECO:0007669"/>
    <property type="project" value="TreeGrafter"/>
</dbReference>
<accession>A0A6J7GJX9</accession>
<sequence length="394" mass="42697">MKKLSAFIAILLFINIQPVHAVDALPQPFFKYLGSKYLADPGIILLDGTTKEIVYESGAEVLRAPASVLKLTSAAAVAMTLDASTTFKTAIYKTEKRGVFVIWGENDPWITSNAKYRDANKRAYMPTLIKAAFASDKKLKKITLIYKGVNNSDIYYAKKALKRRASVAYKPLSKDIEVESLITEKITEVESPPLSKMIKFALLYSDNVLTQRLAMLATGRNGYSLNKTGLNEMMHEKLSSLGVDVTGMHLDDGSGLSGGNRISAVTVSQLLLKIRSEPKLKVVYDALPVGGESGTLIGRYHSTAPQAVGLVKAKTGSTRHTVSLAGFATSGEKEYVFVVIADHVGRTKRIQNAARSAIDRMLGTITKPAIVAPSTVENNPIAVSPQLLTDTSKS</sequence>
<dbReference type="PRINTS" id="PR00922">
    <property type="entry name" value="DADACBPTASE3"/>
</dbReference>
<dbReference type="PANTHER" id="PTHR30023:SF0">
    <property type="entry name" value="PENICILLIN-SENSITIVE CARBOXYPEPTIDASE A"/>
    <property type="match status" value="1"/>
</dbReference>
<dbReference type="SUPFAM" id="SSF56601">
    <property type="entry name" value="beta-lactamase/transpeptidase-like"/>
    <property type="match status" value="1"/>
</dbReference>
<evidence type="ECO:0000313" key="3">
    <source>
        <dbReference type="EMBL" id="CAB4907326.1"/>
    </source>
</evidence>
<evidence type="ECO:0000256" key="1">
    <source>
        <dbReference type="ARBA" id="ARBA00006096"/>
    </source>
</evidence>
<dbReference type="InterPro" id="IPR000667">
    <property type="entry name" value="Peptidase_S13"/>
</dbReference>
<proteinExistence type="inferred from homology"/>
<dbReference type="EMBL" id="CAFBMP010000041">
    <property type="protein sequence ID" value="CAB4907326.1"/>
    <property type="molecule type" value="Genomic_DNA"/>
</dbReference>
<comment type="similarity">
    <text evidence="1">Belongs to the peptidase S13 family.</text>
</comment>
<dbReference type="GO" id="GO:0006508">
    <property type="term" value="P:proteolysis"/>
    <property type="evidence" value="ECO:0007669"/>
    <property type="project" value="InterPro"/>
</dbReference>
<evidence type="ECO:0000256" key="2">
    <source>
        <dbReference type="ARBA" id="ARBA00022801"/>
    </source>
</evidence>
<dbReference type="GO" id="GO:0004185">
    <property type="term" value="F:serine-type carboxypeptidase activity"/>
    <property type="evidence" value="ECO:0007669"/>
    <property type="project" value="InterPro"/>
</dbReference>
<dbReference type="AlphaFoldDB" id="A0A6J7GJX9"/>
<gene>
    <name evidence="3" type="ORF">UFOPK3608_00717</name>
</gene>